<feature type="transmembrane region" description="Helical" evidence="1">
    <location>
        <begin position="95"/>
        <end position="114"/>
    </location>
</feature>
<dbReference type="AlphaFoldDB" id="A0A4Q2UXD3"/>
<gene>
    <name evidence="3" type="ORF">EQG79_06145</name>
</gene>
<comment type="caution">
    <text evidence="3">The sequence shown here is derived from an EMBL/GenBank/DDBJ whole genome shotgun (WGS) entry which is preliminary data.</text>
</comment>
<keyword evidence="1" id="KW-1133">Transmembrane helix</keyword>
<evidence type="ECO:0000259" key="2">
    <source>
        <dbReference type="Pfam" id="PF03779"/>
    </source>
</evidence>
<feature type="transmembrane region" description="Helical" evidence="1">
    <location>
        <begin position="70"/>
        <end position="89"/>
    </location>
</feature>
<sequence>MNKPISRQQHGLADYTYAPLVATAPETLGFSDNQTATNLCRLLGGAVLAATLLTRAEWGLVKAIPFKTHLTLDVISGALAAAAPWLFGFSGNTRARNAFLVMGATSLVVGGVLTQPDEMPR</sequence>
<name>A0A4Q2UXD3_9BACT</name>
<keyword evidence="1" id="KW-0472">Membrane</keyword>
<keyword evidence="4" id="KW-1185">Reference proteome</keyword>
<evidence type="ECO:0000313" key="3">
    <source>
        <dbReference type="EMBL" id="RYC71709.1"/>
    </source>
</evidence>
<reference evidence="3 4" key="1">
    <citation type="submission" date="2019-01" db="EMBL/GenBank/DDBJ databases">
        <title>Spirosoma flava sp. nov., a propanil-degrading bacterium isolated from herbicide-contaminated soil.</title>
        <authorList>
            <person name="Zhang L."/>
            <person name="Jiang J.-D."/>
        </authorList>
    </citation>
    <scope>NUCLEOTIDE SEQUENCE [LARGE SCALE GENOMIC DNA]</scope>
    <source>
        <strain evidence="3 4">TY50</strain>
    </source>
</reference>
<dbReference type="Proteomes" id="UP000290407">
    <property type="component" value="Unassembled WGS sequence"/>
</dbReference>
<feature type="domain" description="SPW repeat-containing integral membrane" evidence="2">
    <location>
        <begin position="12"/>
        <end position="110"/>
    </location>
</feature>
<dbReference type="InterPro" id="IPR005530">
    <property type="entry name" value="SPW"/>
</dbReference>
<dbReference type="Pfam" id="PF03779">
    <property type="entry name" value="SPW"/>
    <property type="match status" value="1"/>
</dbReference>
<evidence type="ECO:0000256" key="1">
    <source>
        <dbReference type="SAM" id="Phobius"/>
    </source>
</evidence>
<evidence type="ECO:0000313" key="4">
    <source>
        <dbReference type="Proteomes" id="UP000290407"/>
    </source>
</evidence>
<dbReference type="EMBL" id="SBLB01000001">
    <property type="protein sequence ID" value="RYC71709.1"/>
    <property type="molecule type" value="Genomic_DNA"/>
</dbReference>
<accession>A0A4Q2UXD3</accession>
<keyword evidence="1" id="KW-0812">Transmembrane</keyword>
<protein>
    <recommendedName>
        <fullName evidence="2">SPW repeat-containing integral membrane domain-containing protein</fullName>
    </recommendedName>
</protein>
<proteinExistence type="predicted"/>
<dbReference type="RefSeq" id="WP_129600648.1">
    <property type="nucleotide sequence ID" value="NZ_SBLB01000001.1"/>
</dbReference>
<organism evidence="3 4">
    <name type="scientific">Spirosoma sordidisoli</name>
    <dbReference type="NCBI Taxonomy" id="2502893"/>
    <lineage>
        <taxon>Bacteria</taxon>
        <taxon>Pseudomonadati</taxon>
        <taxon>Bacteroidota</taxon>
        <taxon>Cytophagia</taxon>
        <taxon>Cytophagales</taxon>
        <taxon>Cytophagaceae</taxon>
        <taxon>Spirosoma</taxon>
    </lineage>
</organism>